<protein>
    <submittedName>
        <fullName evidence="1">Uncharacterized protein</fullName>
    </submittedName>
</protein>
<name>A0A9P4LKP7_9PLEO</name>
<gene>
    <name evidence="1" type="ORF">EK21DRAFT_68608</name>
</gene>
<comment type="caution">
    <text evidence="1">The sequence shown here is derived from an EMBL/GenBank/DDBJ whole genome shotgun (WGS) entry which is preliminary data.</text>
</comment>
<dbReference type="Proteomes" id="UP000799777">
    <property type="component" value="Unassembled WGS sequence"/>
</dbReference>
<dbReference type="Pfam" id="PF12520">
    <property type="entry name" value="DUF3723"/>
    <property type="match status" value="1"/>
</dbReference>
<organism evidence="1 2">
    <name type="scientific">Setomelanomma holmii</name>
    <dbReference type="NCBI Taxonomy" id="210430"/>
    <lineage>
        <taxon>Eukaryota</taxon>
        <taxon>Fungi</taxon>
        <taxon>Dikarya</taxon>
        <taxon>Ascomycota</taxon>
        <taxon>Pezizomycotina</taxon>
        <taxon>Dothideomycetes</taxon>
        <taxon>Pleosporomycetidae</taxon>
        <taxon>Pleosporales</taxon>
        <taxon>Pleosporineae</taxon>
        <taxon>Phaeosphaeriaceae</taxon>
        <taxon>Setomelanomma</taxon>
    </lineage>
</organism>
<dbReference type="EMBL" id="ML978206">
    <property type="protein sequence ID" value="KAF2028953.1"/>
    <property type="molecule type" value="Genomic_DNA"/>
</dbReference>
<dbReference type="AlphaFoldDB" id="A0A9P4LKP7"/>
<proteinExistence type="predicted"/>
<reference evidence="1" key="1">
    <citation type="journal article" date="2020" name="Stud. Mycol.">
        <title>101 Dothideomycetes genomes: a test case for predicting lifestyles and emergence of pathogens.</title>
        <authorList>
            <person name="Haridas S."/>
            <person name="Albert R."/>
            <person name="Binder M."/>
            <person name="Bloem J."/>
            <person name="Labutti K."/>
            <person name="Salamov A."/>
            <person name="Andreopoulos B."/>
            <person name="Baker S."/>
            <person name="Barry K."/>
            <person name="Bills G."/>
            <person name="Bluhm B."/>
            <person name="Cannon C."/>
            <person name="Castanera R."/>
            <person name="Culley D."/>
            <person name="Daum C."/>
            <person name="Ezra D."/>
            <person name="Gonzalez J."/>
            <person name="Henrissat B."/>
            <person name="Kuo A."/>
            <person name="Liang C."/>
            <person name="Lipzen A."/>
            <person name="Lutzoni F."/>
            <person name="Magnuson J."/>
            <person name="Mondo S."/>
            <person name="Nolan M."/>
            <person name="Ohm R."/>
            <person name="Pangilinan J."/>
            <person name="Park H.-J."/>
            <person name="Ramirez L."/>
            <person name="Alfaro M."/>
            <person name="Sun H."/>
            <person name="Tritt A."/>
            <person name="Yoshinaga Y."/>
            <person name="Zwiers L.-H."/>
            <person name="Turgeon B."/>
            <person name="Goodwin S."/>
            <person name="Spatafora J."/>
            <person name="Crous P."/>
            <person name="Grigoriev I."/>
        </authorList>
    </citation>
    <scope>NUCLEOTIDE SEQUENCE</scope>
    <source>
        <strain evidence="1">CBS 110217</strain>
    </source>
</reference>
<evidence type="ECO:0000313" key="2">
    <source>
        <dbReference type="Proteomes" id="UP000799777"/>
    </source>
</evidence>
<accession>A0A9P4LKP7</accession>
<sequence length="232" mass="27329">MQSIDAQKAKSFAGIARIDLGKLSFETALRKEHRTLSEKAVTRLQSVFELEGCRRLEEDNYVEGLISRDRPPQDVDDVLRLEVDNSIQCLNGMHRIFAARKHLDNNDRWWVVKLYVEESFLNDLRTHVYESYAHEQCYSDGTIFRNIRVYARSRNSQEENKWWARLSDTKKKDLRQLIHSSKYNDISQPKLLINAFDELLHFTGLWPPIQLGTLHRMHGLRCREVNFPQISN</sequence>
<dbReference type="InterPro" id="IPR022198">
    <property type="entry name" value="DUF3723"/>
</dbReference>
<dbReference type="OrthoDB" id="4227485at2759"/>
<keyword evidence="2" id="KW-1185">Reference proteome</keyword>
<evidence type="ECO:0000313" key="1">
    <source>
        <dbReference type="EMBL" id="KAF2028953.1"/>
    </source>
</evidence>